<evidence type="ECO:0000256" key="10">
    <source>
        <dbReference type="SAM" id="MobiDB-lite"/>
    </source>
</evidence>
<keyword evidence="5 9" id="KW-0812">Transmembrane</keyword>
<keyword evidence="3 9" id="KW-0813">Transport</keyword>
<dbReference type="EMBL" id="CP040077">
    <property type="protein sequence ID" value="QCP51173.1"/>
    <property type="molecule type" value="Genomic_DNA"/>
</dbReference>
<dbReference type="PANTHER" id="PTHR30451:SF20">
    <property type="entry name" value="FIMBRIAE USHER"/>
    <property type="match status" value="1"/>
</dbReference>
<evidence type="ECO:0000256" key="7">
    <source>
        <dbReference type="ARBA" id="ARBA00023136"/>
    </source>
</evidence>
<evidence type="ECO:0000259" key="11">
    <source>
        <dbReference type="Pfam" id="PF13953"/>
    </source>
</evidence>
<evidence type="ECO:0000256" key="5">
    <source>
        <dbReference type="ARBA" id="ARBA00022692"/>
    </source>
</evidence>
<name>A0A4P8IUV7_9BURK</name>
<evidence type="ECO:0000256" key="1">
    <source>
        <dbReference type="ARBA" id="ARBA00004571"/>
    </source>
</evidence>
<accession>A0A4P8IUV7</accession>
<evidence type="ECO:0000259" key="12">
    <source>
        <dbReference type="Pfam" id="PF13954"/>
    </source>
</evidence>
<feature type="domain" description="PapC N-terminal" evidence="12">
    <location>
        <begin position="58"/>
        <end position="205"/>
    </location>
</feature>
<evidence type="ECO:0000256" key="9">
    <source>
        <dbReference type="RuleBase" id="RU003884"/>
    </source>
</evidence>
<comment type="similarity">
    <text evidence="2 9">Belongs to the fimbrial export usher family.</text>
</comment>
<organism evidence="13 14">
    <name type="scientific">Trinickia violacea</name>
    <dbReference type="NCBI Taxonomy" id="2571746"/>
    <lineage>
        <taxon>Bacteria</taxon>
        <taxon>Pseudomonadati</taxon>
        <taxon>Pseudomonadota</taxon>
        <taxon>Betaproteobacteria</taxon>
        <taxon>Burkholderiales</taxon>
        <taxon>Burkholderiaceae</taxon>
        <taxon>Trinickia</taxon>
    </lineage>
</organism>
<feature type="domain" description="PapC-like C-terminal" evidence="11">
    <location>
        <begin position="787"/>
        <end position="850"/>
    </location>
</feature>
<dbReference type="GO" id="GO:0009297">
    <property type="term" value="P:pilus assembly"/>
    <property type="evidence" value="ECO:0007669"/>
    <property type="project" value="InterPro"/>
</dbReference>
<dbReference type="PROSITE" id="PS01151">
    <property type="entry name" value="FIMBRIAL_USHER"/>
    <property type="match status" value="1"/>
</dbReference>
<dbReference type="SUPFAM" id="SSF141729">
    <property type="entry name" value="FimD N-terminal domain-like"/>
    <property type="match status" value="1"/>
</dbReference>
<dbReference type="InterPro" id="IPR025885">
    <property type="entry name" value="PapC_N"/>
</dbReference>
<dbReference type="KEGG" id="tvl:FAZ95_19670"/>
<dbReference type="GO" id="GO:0009279">
    <property type="term" value="C:cell outer membrane"/>
    <property type="evidence" value="ECO:0007669"/>
    <property type="project" value="UniProtKB-SubCell"/>
</dbReference>
<dbReference type="Pfam" id="PF13954">
    <property type="entry name" value="PapC_N"/>
    <property type="match status" value="1"/>
</dbReference>
<dbReference type="Gene3D" id="2.60.40.2610">
    <property type="entry name" value="Outer membrane usher protein FimD, plug domain"/>
    <property type="match status" value="1"/>
</dbReference>
<evidence type="ECO:0000256" key="3">
    <source>
        <dbReference type="ARBA" id="ARBA00022448"/>
    </source>
</evidence>
<dbReference type="Gene3D" id="2.60.40.2070">
    <property type="match status" value="1"/>
</dbReference>
<dbReference type="Gene3D" id="3.10.20.410">
    <property type="match status" value="1"/>
</dbReference>
<gene>
    <name evidence="13" type="ORF">FAZ95_19670</name>
</gene>
<keyword evidence="4" id="KW-1134">Transmembrane beta strand</keyword>
<dbReference type="InterPro" id="IPR043142">
    <property type="entry name" value="PapC-like_C_sf"/>
</dbReference>
<dbReference type="AlphaFoldDB" id="A0A4P8IUV7"/>
<feature type="region of interest" description="Disordered" evidence="10">
    <location>
        <begin position="606"/>
        <end position="626"/>
    </location>
</feature>
<dbReference type="Pfam" id="PF00577">
    <property type="entry name" value="Usher"/>
    <property type="match status" value="1"/>
</dbReference>
<evidence type="ECO:0000256" key="4">
    <source>
        <dbReference type="ARBA" id="ARBA00022452"/>
    </source>
</evidence>
<evidence type="ECO:0000256" key="8">
    <source>
        <dbReference type="ARBA" id="ARBA00023237"/>
    </source>
</evidence>
<dbReference type="GO" id="GO:0015473">
    <property type="term" value="F:fimbrial usher porin activity"/>
    <property type="evidence" value="ECO:0007669"/>
    <property type="project" value="InterPro"/>
</dbReference>
<dbReference type="InterPro" id="IPR037224">
    <property type="entry name" value="PapC_N_sf"/>
</dbReference>
<evidence type="ECO:0000256" key="2">
    <source>
        <dbReference type="ARBA" id="ARBA00008064"/>
    </source>
</evidence>
<proteinExistence type="inferred from homology"/>
<keyword evidence="9" id="KW-1029">Fimbrium biogenesis</keyword>
<dbReference type="Proteomes" id="UP000298656">
    <property type="component" value="Chromosome 1"/>
</dbReference>
<protein>
    <submittedName>
        <fullName evidence="13">Fimbrial biogenesis outer membrane usher protein</fullName>
    </submittedName>
</protein>
<dbReference type="RefSeq" id="WP_137333979.1">
    <property type="nucleotide sequence ID" value="NZ_CP040077.1"/>
</dbReference>
<keyword evidence="6" id="KW-0732">Signal</keyword>
<dbReference type="OrthoDB" id="6554712at2"/>
<evidence type="ECO:0000313" key="14">
    <source>
        <dbReference type="Proteomes" id="UP000298656"/>
    </source>
</evidence>
<dbReference type="PANTHER" id="PTHR30451">
    <property type="entry name" value="OUTER MEMBRANE USHER PROTEIN"/>
    <property type="match status" value="1"/>
</dbReference>
<sequence length="889" mass="93969">MTLPSRHGSLDVGLVPRFDPLYLAILSALMFWQAPACAAPESQNEPAEHSSTQSDDVEFDNTFLSPNGGGNVDLSRFAKGNVVLPGEYSVDIYLNGNNVARTPVLFRAVAGQKNAQPCFNAALLQSLGVDLQKLPVDMQNQLKASDACVALPQAITDATVAFDFGDQRLSVSIPQNVLRRTPRGYVSPDQWNAGVTTGMLNYNANVYATRNPGGVSTSQGYASLTAGLNLGGWHFRHQGSFSWANTGGSQYQNIATYVQRDLPSLASQLTIGEAYTSGDLFDSTAFRGVQLGTDDRMLPDSMRGYAPVVRGIANSNAQVTITQGGRKIYETTVAPGAFEIDDLYPTGFGGDLHVSVKEADGSVHSFSVPYAAVPLALRPGLHRYNFVIGTVRMAQSNANPVFAQGTWQQGITNLITGYGGMTAAEGYISAMLGTALNTPIGSVGLDVTQAMTSIPGAQIYGAQRYNGTSMRVSYSKSIPQTSTDIAIAAYRYSTGGFFSLTDAMQTREAMANGGAVSNVMRQRNRASVSVNQVLGERAGTFGMALSGSTYWNRSGSDLSYSVAYSNAFRDINYQLSVMRERSSFGSTNTTYYANVSIPLGKSNSVMSSSSLTRDTSGRTQAQTTLSGSAGADNTLYYSATANYANQSSSRATTDGSGSIVYRAPYAVLSASAGAGRGYQQASIGVQGGVVAHPGGITLAQPLSDTFGVVEVPGAEGARVLNSPGVRVDSRGYAVVPSLTPYSMNAVELDPTGLPLDVELKTTSQQVAPHAGAVPLLKFQTDLGRTALITVRQANGEALPFGAEVLDESGKEVGVVGQGDRILARGLENEGTLTVRWNDKADTSCTMPYKLGAAKDSKSTQGYQQIETSCRISLPTNQAAENTVGKPLQN</sequence>
<keyword evidence="7 9" id="KW-0472">Membrane</keyword>
<comment type="subcellular location">
    <subcellularLocation>
        <location evidence="1 9">Cell outer membrane</location>
        <topology evidence="1 9">Multi-pass membrane protein</topology>
    </subcellularLocation>
</comment>
<evidence type="ECO:0000256" key="6">
    <source>
        <dbReference type="ARBA" id="ARBA00022729"/>
    </source>
</evidence>
<keyword evidence="8 9" id="KW-0998">Cell outer membrane</keyword>
<dbReference type="Gene3D" id="2.60.40.3110">
    <property type="match status" value="1"/>
</dbReference>
<dbReference type="InterPro" id="IPR042186">
    <property type="entry name" value="FimD_plug_dom"/>
</dbReference>
<dbReference type="InterPro" id="IPR000015">
    <property type="entry name" value="Fimb_usher"/>
</dbReference>
<evidence type="ECO:0000313" key="13">
    <source>
        <dbReference type="EMBL" id="QCP51173.1"/>
    </source>
</evidence>
<dbReference type="InterPro" id="IPR018030">
    <property type="entry name" value="Fimbrial_membr_usher_CS"/>
</dbReference>
<reference evidence="13 14" key="1">
    <citation type="submission" date="2019-05" db="EMBL/GenBank/DDBJ databases">
        <title>Burkholderia sp. DHOD12, isolated from subtropical forest soil.</title>
        <authorList>
            <person name="Gao Z.-H."/>
            <person name="Qiu L.-H."/>
        </authorList>
    </citation>
    <scope>NUCLEOTIDE SEQUENCE [LARGE SCALE GENOMIC DNA]</scope>
    <source>
        <strain evidence="13 14">DHOD12</strain>
    </source>
</reference>
<keyword evidence="14" id="KW-1185">Reference proteome</keyword>
<dbReference type="FunFam" id="2.60.40.3110:FF:000001">
    <property type="entry name" value="Putative fimbrial outer membrane usher"/>
    <property type="match status" value="1"/>
</dbReference>
<dbReference type="InterPro" id="IPR025949">
    <property type="entry name" value="PapC-like_C"/>
</dbReference>
<dbReference type="Pfam" id="PF13953">
    <property type="entry name" value="PapC_C"/>
    <property type="match status" value="1"/>
</dbReference>